<dbReference type="OrthoDB" id="47375at2759"/>
<sequence length="353" mass="39953">MLNLPRRTDRRERMMKLQTATGLSWTFVDSTDSKAEIVTRIMERVRWIRAAARLHAIDSNFHGWWSDHHNAFEWTHMLNDSESEPGSELWELAHSDPASADHTHPLPVPPSIDQRPSLEVATNRIIPRHDEAQDFQGALKNNPLFDTSTNPVRTATRGVTNTFTPRLPKVPYWRILTRAAVACWHSHTSVIREIASETIQAGTSDTGTVILEDDIDMELDIQQRIGRLWEALPPNWDILFLGHCWSAEDTYPPLRSHDQLHPSHSPKCTHAYAVSRKGARRLVKLLRDPSVAYGRPLDAALLDLIQSNLVNAYSVHPSVVIQTKDTPSDIFPGNGSRWRDTLQMSALNSTGKI</sequence>
<keyword evidence="2" id="KW-1185">Reference proteome</keyword>
<protein>
    <recommendedName>
        <fullName evidence="3">Glycosyltransferase family 25 protein</fullName>
    </recommendedName>
</protein>
<reference evidence="1 2" key="1">
    <citation type="submission" date="2014-11" db="EMBL/GenBank/DDBJ databases">
        <authorList>
            <person name="Wibberg Daniel"/>
        </authorList>
    </citation>
    <scope>NUCLEOTIDE SEQUENCE [LARGE SCALE GENOMIC DNA]</scope>
    <source>
        <strain evidence="1">Rhizoctonia solani AG1-IB 7/3/14</strain>
    </source>
</reference>
<evidence type="ECO:0000313" key="1">
    <source>
        <dbReference type="EMBL" id="CEL58339.1"/>
    </source>
</evidence>
<evidence type="ECO:0000313" key="2">
    <source>
        <dbReference type="Proteomes" id="UP000059188"/>
    </source>
</evidence>
<proteinExistence type="predicted"/>
<organism evidence="1 2">
    <name type="scientific">Thanatephorus cucumeris (strain AG1-IB / isolate 7/3/14)</name>
    <name type="common">Lettuce bottom rot fungus</name>
    <name type="synonym">Rhizoctonia solani</name>
    <dbReference type="NCBI Taxonomy" id="1108050"/>
    <lineage>
        <taxon>Eukaryota</taxon>
        <taxon>Fungi</taxon>
        <taxon>Dikarya</taxon>
        <taxon>Basidiomycota</taxon>
        <taxon>Agaricomycotina</taxon>
        <taxon>Agaricomycetes</taxon>
        <taxon>Cantharellales</taxon>
        <taxon>Ceratobasidiaceae</taxon>
        <taxon>Rhizoctonia</taxon>
        <taxon>Rhizoctonia solani AG-1</taxon>
    </lineage>
</organism>
<dbReference type="STRING" id="1108050.A0A0B7FN29"/>
<dbReference type="AlphaFoldDB" id="A0A0B7FN29"/>
<accession>A0A0B7FN29</accession>
<dbReference type="Proteomes" id="UP000059188">
    <property type="component" value="Unassembled WGS sequence"/>
</dbReference>
<evidence type="ECO:0008006" key="3">
    <source>
        <dbReference type="Google" id="ProtNLM"/>
    </source>
</evidence>
<dbReference type="EMBL" id="LN679102">
    <property type="protein sequence ID" value="CEL58339.1"/>
    <property type="molecule type" value="Genomic_DNA"/>
</dbReference>
<gene>
    <name evidence="1" type="ORF">RSOLAG1IB_03085</name>
</gene>
<name>A0A0B7FN29_THACB</name>